<keyword evidence="12" id="KW-1185">Reference proteome</keyword>
<feature type="zinc finger region" description="C3H1-type" evidence="8">
    <location>
        <begin position="5"/>
        <end position="32"/>
    </location>
</feature>
<proteinExistence type="predicted"/>
<dbReference type="AlphaFoldDB" id="A0A6A6EE40"/>
<keyword evidence="4" id="KW-0677">Repeat</keyword>
<dbReference type="PROSITE" id="PS51873">
    <property type="entry name" value="TRIAD"/>
    <property type="match status" value="1"/>
</dbReference>
<keyword evidence="5 8" id="KW-0863">Zinc-finger</keyword>
<name>A0A6A6EE40_9PEZI</name>
<dbReference type="GO" id="GO:0004842">
    <property type="term" value="F:ubiquitin-protein transferase activity"/>
    <property type="evidence" value="ECO:0007669"/>
    <property type="project" value="TreeGrafter"/>
</dbReference>
<organism evidence="11 12">
    <name type="scientific">Zopfia rhizophila CBS 207.26</name>
    <dbReference type="NCBI Taxonomy" id="1314779"/>
    <lineage>
        <taxon>Eukaryota</taxon>
        <taxon>Fungi</taxon>
        <taxon>Dikarya</taxon>
        <taxon>Ascomycota</taxon>
        <taxon>Pezizomycotina</taxon>
        <taxon>Dothideomycetes</taxon>
        <taxon>Dothideomycetes incertae sedis</taxon>
        <taxon>Zopfiaceae</taxon>
        <taxon>Zopfia</taxon>
    </lineage>
</organism>
<dbReference type="PANTHER" id="PTHR22770:SF13">
    <property type="entry name" value="RING-TYPE DOMAIN-CONTAINING PROTEIN"/>
    <property type="match status" value="1"/>
</dbReference>
<dbReference type="PROSITE" id="PS00028">
    <property type="entry name" value="ZINC_FINGER_C2H2_1"/>
    <property type="match status" value="1"/>
</dbReference>
<dbReference type="SUPFAM" id="SSF90229">
    <property type="entry name" value="CCCH zinc finger"/>
    <property type="match status" value="1"/>
</dbReference>
<dbReference type="GO" id="GO:0043130">
    <property type="term" value="F:ubiquitin binding"/>
    <property type="evidence" value="ECO:0007669"/>
    <property type="project" value="TreeGrafter"/>
</dbReference>
<evidence type="ECO:0000256" key="4">
    <source>
        <dbReference type="ARBA" id="ARBA00022737"/>
    </source>
</evidence>
<reference evidence="11" key="1">
    <citation type="journal article" date="2020" name="Stud. Mycol.">
        <title>101 Dothideomycetes genomes: a test case for predicting lifestyles and emergence of pathogens.</title>
        <authorList>
            <person name="Haridas S."/>
            <person name="Albert R."/>
            <person name="Binder M."/>
            <person name="Bloem J."/>
            <person name="Labutti K."/>
            <person name="Salamov A."/>
            <person name="Andreopoulos B."/>
            <person name="Baker S."/>
            <person name="Barry K."/>
            <person name="Bills G."/>
            <person name="Bluhm B."/>
            <person name="Cannon C."/>
            <person name="Castanera R."/>
            <person name="Culley D."/>
            <person name="Daum C."/>
            <person name="Ezra D."/>
            <person name="Gonzalez J."/>
            <person name="Henrissat B."/>
            <person name="Kuo A."/>
            <person name="Liang C."/>
            <person name="Lipzen A."/>
            <person name="Lutzoni F."/>
            <person name="Magnuson J."/>
            <person name="Mondo S."/>
            <person name="Nolan M."/>
            <person name="Ohm R."/>
            <person name="Pangilinan J."/>
            <person name="Park H.-J."/>
            <person name="Ramirez L."/>
            <person name="Alfaro M."/>
            <person name="Sun H."/>
            <person name="Tritt A."/>
            <person name="Yoshinaga Y."/>
            <person name="Zwiers L.-H."/>
            <person name="Turgeon B."/>
            <person name="Goodwin S."/>
            <person name="Spatafora J."/>
            <person name="Crous P."/>
            <person name="Grigoriev I."/>
        </authorList>
    </citation>
    <scope>NUCLEOTIDE SEQUENCE</scope>
    <source>
        <strain evidence="11">CBS 207.26</strain>
    </source>
</reference>
<feature type="domain" description="C3H1-type" evidence="9">
    <location>
        <begin position="5"/>
        <end position="32"/>
    </location>
</feature>
<dbReference type="Proteomes" id="UP000800200">
    <property type="component" value="Unassembled WGS sequence"/>
</dbReference>
<dbReference type="Gene3D" id="3.30.40.10">
    <property type="entry name" value="Zinc/RING finger domain, C3HC4 (zinc finger)"/>
    <property type="match status" value="1"/>
</dbReference>
<keyword evidence="6" id="KW-0833">Ubl conjugation pathway</keyword>
<evidence type="ECO:0000259" key="10">
    <source>
        <dbReference type="PROSITE" id="PS51873"/>
    </source>
</evidence>
<dbReference type="Pfam" id="PF22191">
    <property type="entry name" value="IBR_1"/>
    <property type="match status" value="1"/>
</dbReference>
<dbReference type="InterPro" id="IPR000571">
    <property type="entry name" value="Znf_CCCH"/>
</dbReference>
<evidence type="ECO:0000256" key="1">
    <source>
        <dbReference type="ARBA" id="ARBA00004906"/>
    </source>
</evidence>
<dbReference type="GO" id="GO:0097039">
    <property type="term" value="P:protein linear polyubiquitination"/>
    <property type="evidence" value="ECO:0007669"/>
    <property type="project" value="TreeGrafter"/>
</dbReference>
<evidence type="ECO:0000313" key="12">
    <source>
        <dbReference type="Proteomes" id="UP000800200"/>
    </source>
</evidence>
<dbReference type="Pfam" id="PF00097">
    <property type="entry name" value="zf-C3HC4"/>
    <property type="match status" value="1"/>
</dbReference>
<evidence type="ECO:0000259" key="9">
    <source>
        <dbReference type="PROSITE" id="PS50103"/>
    </source>
</evidence>
<dbReference type="GO" id="GO:0000151">
    <property type="term" value="C:ubiquitin ligase complex"/>
    <property type="evidence" value="ECO:0007669"/>
    <property type="project" value="TreeGrafter"/>
</dbReference>
<evidence type="ECO:0000256" key="8">
    <source>
        <dbReference type="PROSITE-ProRule" id="PRU00723"/>
    </source>
</evidence>
<feature type="non-terminal residue" evidence="11">
    <location>
        <position position="801"/>
    </location>
</feature>
<accession>A0A6A6EE40</accession>
<dbReference type="InterPro" id="IPR013083">
    <property type="entry name" value="Znf_RING/FYVE/PHD"/>
</dbReference>
<dbReference type="InterPro" id="IPR013087">
    <property type="entry name" value="Znf_C2H2_type"/>
</dbReference>
<evidence type="ECO:0000256" key="2">
    <source>
        <dbReference type="ARBA" id="ARBA00022679"/>
    </source>
</evidence>
<dbReference type="CDD" id="cd22585">
    <property type="entry name" value="Rcat_RBR_DEAH12-like"/>
    <property type="match status" value="1"/>
</dbReference>
<dbReference type="PROSITE" id="PS00518">
    <property type="entry name" value="ZF_RING_1"/>
    <property type="match status" value="1"/>
</dbReference>
<gene>
    <name evidence="11" type="ORF">K469DRAFT_542180</name>
</gene>
<feature type="domain" description="RING-type" evidence="10">
    <location>
        <begin position="590"/>
        <end position="801"/>
    </location>
</feature>
<evidence type="ECO:0000256" key="5">
    <source>
        <dbReference type="ARBA" id="ARBA00022771"/>
    </source>
</evidence>
<dbReference type="Gene3D" id="4.10.1000.10">
    <property type="entry name" value="Zinc finger, CCCH-type"/>
    <property type="match status" value="1"/>
</dbReference>
<keyword evidence="3 8" id="KW-0479">Metal-binding</keyword>
<dbReference type="SUPFAM" id="SSF57850">
    <property type="entry name" value="RING/U-box"/>
    <property type="match status" value="2"/>
</dbReference>
<dbReference type="Gene3D" id="1.20.120.1750">
    <property type="match status" value="1"/>
</dbReference>
<evidence type="ECO:0000256" key="7">
    <source>
        <dbReference type="ARBA" id="ARBA00022833"/>
    </source>
</evidence>
<protein>
    <submittedName>
        <fullName evidence="11">Uncharacterized protein</fullName>
    </submittedName>
</protein>
<evidence type="ECO:0000256" key="6">
    <source>
        <dbReference type="ARBA" id="ARBA00022786"/>
    </source>
</evidence>
<dbReference type="InterPro" id="IPR018957">
    <property type="entry name" value="Znf_C3HC4_RING-type"/>
</dbReference>
<dbReference type="GO" id="GO:0008270">
    <property type="term" value="F:zinc ion binding"/>
    <property type="evidence" value="ECO:0007669"/>
    <property type="project" value="UniProtKB-KW"/>
</dbReference>
<feature type="non-terminal residue" evidence="11">
    <location>
        <position position="1"/>
    </location>
</feature>
<dbReference type="OrthoDB" id="10009520at2759"/>
<evidence type="ECO:0000256" key="3">
    <source>
        <dbReference type="ARBA" id="ARBA00022723"/>
    </source>
</evidence>
<dbReference type="EMBL" id="ML994619">
    <property type="protein sequence ID" value="KAF2190004.1"/>
    <property type="molecule type" value="Genomic_DNA"/>
</dbReference>
<evidence type="ECO:0000313" key="11">
    <source>
        <dbReference type="EMBL" id="KAF2190004.1"/>
    </source>
</evidence>
<dbReference type="InterPro" id="IPR051628">
    <property type="entry name" value="LUBAC_E3_Ligases"/>
</dbReference>
<keyword evidence="2" id="KW-0808">Transferase</keyword>
<dbReference type="InterPro" id="IPR017907">
    <property type="entry name" value="Znf_RING_CS"/>
</dbReference>
<dbReference type="CDD" id="cd20335">
    <property type="entry name" value="BRcat_RBR"/>
    <property type="match status" value="1"/>
</dbReference>
<sequence>TAPNDRRLEVCTFFLRNACTKGDNCPFQHQQASPTPLARENRALAVTPIHSESIMKAGLSRSIWSTHTPVENPSSRIIAGATVTFGDGAAVSALSLPSDFSAVSMSNIPPNKSIQDIISLLKNLGFLDIPPNSIHLKHLPQTSSQTAEVRVEDPDFAHYLLDKTGSTVPFDGSMVLITPVQFGGKSDSSTNRLQLTSVTCTWFNPSQVAYLHYGTESLAREAMEKINKADSRRCRGRKLNATYKSSPGIWVRGRVRGPSTHLLHVGNIDPNSSESDLKRFLPHPWPQSIEFGICSHDMAATDLQEKVKRSLEAKGRLSDWIMNTRADGSRVKAIAKFVSAEAARSAVKDLNDTRIDVRSNDRLQVASIVSIKMSVSNGILNVVRPQLHTLADTSWRSDYVTIKTYDNPGKVHSQVRIFGQQREAVARAKSSVEKILAGHVAINSENDAKPISATYFFQPTSDTLLQTLMSTHGVFIYRDMRKMLLRLYGATKDVQAVQVALEQKTGELAMQSHVIVLDAAFLDTALKGGFRQIVTALGKERVRMDITANPKRIHVQGSEKDLERARDILRSQSFRALETEVAALSVGDEAEVLCPVCWTPPEQAFKTTCGHFYCSSCLESQCASAGEADFPVRCLGGSATCKSLLTLSELKDALPANTCETTLRTSFTWYIRSRPTEFQYCPTPDCDRFYRISSTSHPRIFDCGGCLSSICTACHHVTHDGLTCEEYKTLVKAATDGEEEFAKWKKENDVRDCPNCSVSIEKSYGCNHMECKACGIHICWFCMETFKHGHETYNHMSRSHG</sequence>
<dbReference type="InterPro" id="IPR044066">
    <property type="entry name" value="TRIAD_supradom"/>
</dbReference>
<dbReference type="SMART" id="SM00356">
    <property type="entry name" value="ZnF_C3H1"/>
    <property type="match status" value="1"/>
</dbReference>
<dbReference type="PANTHER" id="PTHR22770">
    <property type="entry name" value="UBIQUITIN CONJUGATING ENZYME 7 INTERACTING PROTEIN-RELATED"/>
    <property type="match status" value="1"/>
</dbReference>
<comment type="pathway">
    <text evidence="1">Protein modification; protein ubiquitination.</text>
</comment>
<keyword evidence="7 8" id="KW-0862">Zinc</keyword>
<dbReference type="InterPro" id="IPR036855">
    <property type="entry name" value="Znf_CCCH_sf"/>
</dbReference>
<dbReference type="Pfam" id="PF01485">
    <property type="entry name" value="IBR"/>
    <property type="match status" value="1"/>
</dbReference>
<dbReference type="GO" id="GO:0043161">
    <property type="term" value="P:proteasome-mediated ubiquitin-dependent protein catabolic process"/>
    <property type="evidence" value="ECO:0007669"/>
    <property type="project" value="TreeGrafter"/>
</dbReference>
<dbReference type="PROSITE" id="PS50103">
    <property type="entry name" value="ZF_C3H1"/>
    <property type="match status" value="1"/>
</dbReference>
<dbReference type="InterPro" id="IPR002867">
    <property type="entry name" value="IBR_dom"/>
</dbReference>